<protein>
    <recommendedName>
        <fullName evidence="9">MltA-interacting MipA family protein</fullName>
    </recommendedName>
</protein>
<gene>
    <name evidence="7" type="ORF">MTUNDRAET4_0498</name>
</gene>
<comment type="similarity">
    <text evidence="2">Belongs to the MipA/OmpV family.</text>
</comment>
<dbReference type="GO" id="GO:0009279">
    <property type="term" value="C:cell outer membrane"/>
    <property type="evidence" value="ECO:0007669"/>
    <property type="project" value="UniProtKB-SubCell"/>
</dbReference>
<evidence type="ECO:0000256" key="6">
    <source>
        <dbReference type="SAM" id="SignalP"/>
    </source>
</evidence>
<evidence type="ECO:0000256" key="4">
    <source>
        <dbReference type="ARBA" id="ARBA00023136"/>
    </source>
</evidence>
<evidence type="ECO:0000256" key="3">
    <source>
        <dbReference type="ARBA" id="ARBA00022729"/>
    </source>
</evidence>
<dbReference type="KEGG" id="mtun:MTUNDRAET4_0498"/>
<dbReference type="Pfam" id="PF06629">
    <property type="entry name" value="MipA"/>
    <property type="match status" value="1"/>
</dbReference>
<evidence type="ECO:0000256" key="5">
    <source>
        <dbReference type="ARBA" id="ARBA00023237"/>
    </source>
</evidence>
<reference evidence="7 8" key="1">
    <citation type="submission" date="2019-03" db="EMBL/GenBank/DDBJ databases">
        <authorList>
            <person name="Kox A.R. M."/>
        </authorList>
    </citation>
    <scope>NUCLEOTIDE SEQUENCE [LARGE SCALE GENOMIC DNA]</scope>
    <source>
        <strain evidence="7">MTUNDRAET4 annotated genome</strain>
    </source>
</reference>
<name>A0A4V6IMD7_METTU</name>
<sequence>MSFSKRLALSSLLSVTTSAVFAADLPTLAQPAPASGWTVTVGLGPQVQSAFPGARAVTVWPTGTLALRRPGEPEPFSSPDDGFGISLLDYGWIKAGPVGRVMPNRGLSNGNGAFYGLPNVDWTLELGIFGELWYTEHFRARGEIRQGVNGHDGIDANIAFDAIQKWNGFTLAVGPRLQLGDTQFMNAYFSVTPYQALLNGKVTPYQAYGGLTSVGVLGSIKYDFTPTWSATVFGGYNRLVSSAAASPVPNNLGSLNQYTGGLIVAHSFNLDLPFLPVGN</sequence>
<dbReference type="PANTHER" id="PTHR38776">
    <property type="entry name" value="MLTA-INTERACTING PROTEIN-RELATED"/>
    <property type="match status" value="1"/>
</dbReference>
<dbReference type="InterPro" id="IPR010583">
    <property type="entry name" value="MipA"/>
</dbReference>
<evidence type="ECO:0000313" key="7">
    <source>
        <dbReference type="EMBL" id="VFU07391.1"/>
    </source>
</evidence>
<keyword evidence="3 6" id="KW-0732">Signal</keyword>
<dbReference type="AlphaFoldDB" id="A0A4V6IMD7"/>
<keyword evidence="5" id="KW-0998">Cell outer membrane</keyword>
<evidence type="ECO:0000256" key="1">
    <source>
        <dbReference type="ARBA" id="ARBA00004442"/>
    </source>
</evidence>
<dbReference type="EMBL" id="LR536450">
    <property type="protein sequence ID" value="VFU07391.1"/>
    <property type="molecule type" value="Genomic_DNA"/>
</dbReference>
<comment type="subcellular location">
    <subcellularLocation>
        <location evidence="1">Cell outer membrane</location>
    </subcellularLocation>
</comment>
<evidence type="ECO:0000256" key="2">
    <source>
        <dbReference type="ARBA" id="ARBA00005722"/>
    </source>
</evidence>
<dbReference type="RefSeq" id="WP_166795843.1">
    <property type="nucleotide sequence ID" value="NZ_CP139089.1"/>
</dbReference>
<accession>A0A4V6IMD7</accession>
<feature type="signal peptide" evidence="6">
    <location>
        <begin position="1"/>
        <end position="22"/>
    </location>
</feature>
<evidence type="ECO:0008006" key="9">
    <source>
        <dbReference type="Google" id="ProtNLM"/>
    </source>
</evidence>
<organism evidence="7 8">
    <name type="scientific">Methylocella tundrae</name>
    <dbReference type="NCBI Taxonomy" id="227605"/>
    <lineage>
        <taxon>Bacteria</taxon>
        <taxon>Pseudomonadati</taxon>
        <taxon>Pseudomonadota</taxon>
        <taxon>Alphaproteobacteria</taxon>
        <taxon>Hyphomicrobiales</taxon>
        <taxon>Beijerinckiaceae</taxon>
        <taxon>Methylocella</taxon>
    </lineage>
</organism>
<proteinExistence type="inferred from homology"/>
<dbReference type="Proteomes" id="UP000294360">
    <property type="component" value="Chromosome"/>
</dbReference>
<evidence type="ECO:0000313" key="8">
    <source>
        <dbReference type="Proteomes" id="UP000294360"/>
    </source>
</evidence>
<feature type="chain" id="PRO_5020335861" description="MltA-interacting MipA family protein" evidence="6">
    <location>
        <begin position="23"/>
        <end position="279"/>
    </location>
</feature>
<keyword evidence="4" id="KW-0472">Membrane</keyword>
<dbReference type="PANTHER" id="PTHR38776:SF1">
    <property type="entry name" value="MLTA-INTERACTING PROTEIN-RELATED"/>
    <property type="match status" value="1"/>
</dbReference>